<proteinExistence type="predicted"/>
<reference evidence="1" key="1">
    <citation type="journal article" date="2014" name="Int. J. Syst. Evol. Microbiol.">
        <title>Complete genome sequence of Corynebacterium casei LMG S-19264T (=DSM 44701T), isolated from a smear-ripened cheese.</title>
        <authorList>
            <consortium name="US DOE Joint Genome Institute (JGI-PGF)"/>
            <person name="Walter F."/>
            <person name="Albersmeier A."/>
            <person name="Kalinowski J."/>
            <person name="Ruckert C."/>
        </authorList>
    </citation>
    <scope>NUCLEOTIDE SEQUENCE</scope>
    <source>
        <strain evidence="1">JCM 31311</strain>
    </source>
</reference>
<reference evidence="1" key="2">
    <citation type="submission" date="2020-09" db="EMBL/GenBank/DDBJ databases">
        <authorList>
            <person name="Sun Q."/>
            <person name="Ohkuma M."/>
        </authorList>
    </citation>
    <scope>NUCLEOTIDE SEQUENCE</scope>
    <source>
        <strain evidence="1">JCM 31311</strain>
    </source>
</reference>
<dbReference type="EMBL" id="BMQL01000059">
    <property type="protein sequence ID" value="GGR33414.1"/>
    <property type="molecule type" value="Genomic_DNA"/>
</dbReference>
<name>A0A918CNV9_9DEIO</name>
<gene>
    <name evidence="1" type="ORF">GCM10008957_49620</name>
</gene>
<keyword evidence="2" id="KW-1185">Reference proteome</keyword>
<dbReference type="AlphaFoldDB" id="A0A918CNV9"/>
<sequence>MTTDEQTLLLQEGDRLAAEFSRRFDAAEDRLQLIGRTLTTNLVQVFMTTIEDVTRRAGKPHRTLLLQDEVGWPEIVIVSADGEIRDRLAVMTLLQQAFFSGGRVRPAVAVPLQAAVQASNEHLTIRALVACLKAKPVLDVSRPYLTRLLR</sequence>
<protein>
    <submittedName>
        <fullName evidence="1">Uncharacterized protein</fullName>
    </submittedName>
</protein>
<dbReference type="Proteomes" id="UP000603865">
    <property type="component" value="Unassembled WGS sequence"/>
</dbReference>
<dbReference type="RefSeq" id="WP_189093211.1">
    <property type="nucleotide sequence ID" value="NZ_BMQL01000059.1"/>
</dbReference>
<accession>A0A918CNV9</accession>
<evidence type="ECO:0000313" key="1">
    <source>
        <dbReference type="EMBL" id="GGR33414.1"/>
    </source>
</evidence>
<comment type="caution">
    <text evidence="1">The sequence shown here is derived from an EMBL/GenBank/DDBJ whole genome shotgun (WGS) entry which is preliminary data.</text>
</comment>
<evidence type="ECO:0000313" key="2">
    <source>
        <dbReference type="Proteomes" id="UP000603865"/>
    </source>
</evidence>
<organism evidence="1 2">
    <name type="scientific">Deinococcus ruber</name>
    <dbReference type="NCBI Taxonomy" id="1848197"/>
    <lineage>
        <taxon>Bacteria</taxon>
        <taxon>Thermotogati</taxon>
        <taxon>Deinococcota</taxon>
        <taxon>Deinococci</taxon>
        <taxon>Deinococcales</taxon>
        <taxon>Deinococcaceae</taxon>
        <taxon>Deinococcus</taxon>
    </lineage>
</organism>